<dbReference type="NCBIfam" id="TIGR00158">
    <property type="entry name" value="L9"/>
    <property type="match status" value="1"/>
</dbReference>
<evidence type="ECO:0000259" key="8">
    <source>
        <dbReference type="PROSITE" id="PS00651"/>
    </source>
</evidence>
<dbReference type="EMBL" id="CP034562">
    <property type="protein sequence ID" value="AZQ61848.1"/>
    <property type="molecule type" value="Genomic_DNA"/>
</dbReference>
<protein>
    <recommendedName>
        <fullName evidence="6 7">Large ribosomal subunit protein bL9</fullName>
    </recommendedName>
</protein>
<evidence type="ECO:0000256" key="3">
    <source>
        <dbReference type="ARBA" id="ARBA00022884"/>
    </source>
</evidence>
<proteinExistence type="inferred from homology"/>
<comment type="function">
    <text evidence="7">Binds to the 23S rRNA.</text>
</comment>
<name>A0A3Q9FMT9_9BACT</name>
<dbReference type="HAMAP" id="MF_00503">
    <property type="entry name" value="Ribosomal_bL9"/>
    <property type="match status" value="1"/>
</dbReference>
<dbReference type="Gene3D" id="3.40.5.10">
    <property type="entry name" value="Ribosomal protein L9, N-terminal domain"/>
    <property type="match status" value="1"/>
</dbReference>
<dbReference type="InterPro" id="IPR020069">
    <property type="entry name" value="Ribosomal_bL9_C"/>
</dbReference>
<organism evidence="9 10">
    <name type="scientific">Flammeovirga pectinis</name>
    <dbReference type="NCBI Taxonomy" id="2494373"/>
    <lineage>
        <taxon>Bacteria</taxon>
        <taxon>Pseudomonadati</taxon>
        <taxon>Bacteroidota</taxon>
        <taxon>Cytophagia</taxon>
        <taxon>Cytophagales</taxon>
        <taxon>Flammeovirgaceae</taxon>
        <taxon>Flammeovirga</taxon>
    </lineage>
</organism>
<dbReference type="InterPro" id="IPR036791">
    <property type="entry name" value="Ribosomal_bL9_C_sf"/>
</dbReference>
<dbReference type="GO" id="GO:0006412">
    <property type="term" value="P:translation"/>
    <property type="evidence" value="ECO:0007669"/>
    <property type="project" value="UniProtKB-UniRule"/>
</dbReference>
<dbReference type="PANTHER" id="PTHR21368">
    <property type="entry name" value="50S RIBOSOMAL PROTEIN L9"/>
    <property type="match status" value="1"/>
</dbReference>
<dbReference type="OrthoDB" id="9788336at2"/>
<dbReference type="RefSeq" id="WP_126612767.1">
    <property type="nucleotide sequence ID" value="NZ_CP034562.1"/>
</dbReference>
<evidence type="ECO:0000256" key="7">
    <source>
        <dbReference type="HAMAP-Rule" id="MF_00503"/>
    </source>
</evidence>
<evidence type="ECO:0000256" key="5">
    <source>
        <dbReference type="ARBA" id="ARBA00023274"/>
    </source>
</evidence>
<evidence type="ECO:0000256" key="1">
    <source>
        <dbReference type="ARBA" id="ARBA00010605"/>
    </source>
</evidence>
<dbReference type="Pfam" id="PF01281">
    <property type="entry name" value="Ribosomal_L9_N"/>
    <property type="match status" value="1"/>
</dbReference>
<keyword evidence="5 7" id="KW-0687">Ribonucleoprotein</keyword>
<feature type="domain" description="Ribosomal protein L9" evidence="8">
    <location>
        <begin position="13"/>
        <end position="40"/>
    </location>
</feature>
<evidence type="ECO:0000313" key="9">
    <source>
        <dbReference type="EMBL" id="AZQ61848.1"/>
    </source>
</evidence>
<keyword evidence="10" id="KW-1185">Reference proteome</keyword>
<dbReference type="GO" id="GO:0019843">
    <property type="term" value="F:rRNA binding"/>
    <property type="evidence" value="ECO:0007669"/>
    <property type="project" value="UniProtKB-UniRule"/>
</dbReference>
<accession>A0A3Q9FMT9</accession>
<dbReference type="InterPro" id="IPR000244">
    <property type="entry name" value="Ribosomal_bL9"/>
</dbReference>
<evidence type="ECO:0000256" key="6">
    <source>
        <dbReference type="ARBA" id="ARBA00035292"/>
    </source>
</evidence>
<gene>
    <name evidence="7" type="primary">rplI</name>
    <name evidence="9" type="ORF">EI427_06230</name>
</gene>
<dbReference type="Pfam" id="PF03948">
    <property type="entry name" value="Ribosomal_L9_C"/>
    <property type="match status" value="1"/>
</dbReference>
<dbReference type="SUPFAM" id="SSF55653">
    <property type="entry name" value="Ribosomal protein L9 C-domain"/>
    <property type="match status" value="1"/>
</dbReference>
<dbReference type="KEGG" id="fll:EI427_06230"/>
<dbReference type="InterPro" id="IPR009027">
    <property type="entry name" value="Ribosomal_bL9/RNase_H1_N"/>
</dbReference>
<dbReference type="AlphaFoldDB" id="A0A3Q9FMT9"/>
<dbReference type="Proteomes" id="UP000267268">
    <property type="component" value="Chromosome 1"/>
</dbReference>
<dbReference type="Gene3D" id="3.10.430.100">
    <property type="entry name" value="Ribosomal protein L9, C-terminal domain"/>
    <property type="match status" value="1"/>
</dbReference>
<dbReference type="GO" id="GO:0003735">
    <property type="term" value="F:structural constituent of ribosome"/>
    <property type="evidence" value="ECO:0007669"/>
    <property type="project" value="InterPro"/>
</dbReference>
<reference evidence="9 10" key="1">
    <citation type="submission" date="2018-12" db="EMBL/GenBank/DDBJ databases">
        <title>Flammeovirga pectinis sp. nov., isolated from the gut of the Korean scallop, Patinopecten yessoensis.</title>
        <authorList>
            <person name="Bae J.-W."/>
            <person name="Jeong Y.-S."/>
            <person name="Kang W."/>
        </authorList>
    </citation>
    <scope>NUCLEOTIDE SEQUENCE [LARGE SCALE GENOMIC DNA]</scope>
    <source>
        <strain evidence="9 10">L12M1</strain>
    </source>
</reference>
<evidence type="ECO:0000256" key="2">
    <source>
        <dbReference type="ARBA" id="ARBA00022730"/>
    </source>
</evidence>
<keyword evidence="3 7" id="KW-0694">RNA-binding</keyword>
<dbReference type="SUPFAM" id="SSF55658">
    <property type="entry name" value="L9 N-domain-like"/>
    <property type="match status" value="1"/>
</dbReference>
<keyword evidence="4 7" id="KW-0689">Ribosomal protein</keyword>
<dbReference type="GO" id="GO:0005840">
    <property type="term" value="C:ribosome"/>
    <property type="evidence" value="ECO:0007669"/>
    <property type="project" value="UniProtKB-KW"/>
</dbReference>
<keyword evidence="2 7" id="KW-0699">rRNA-binding</keyword>
<evidence type="ECO:0000256" key="4">
    <source>
        <dbReference type="ARBA" id="ARBA00022980"/>
    </source>
</evidence>
<comment type="similarity">
    <text evidence="1 7">Belongs to the bacterial ribosomal protein bL9 family.</text>
</comment>
<dbReference type="GO" id="GO:1990904">
    <property type="term" value="C:ribonucleoprotein complex"/>
    <property type="evidence" value="ECO:0007669"/>
    <property type="project" value="UniProtKB-KW"/>
</dbReference>
<dbReference type="PROSITE" id="PS00651">
    <property type="entry name" value="RIBOSOMAL_L9"/>
    <property type="match status" value="1"/>
</dbReference>
<dbReference type="InterPro" id="IPR020594">
    <property type="entry name" value="Ribosomal_bL9_bac/chp"/>
</dbReference>
<evidence type="ECO:0000313" key="10">
    <source>
        <dbReference type="Proteomes" id="UP000267268"/>
    </source>
</evidence>
<sequence>MEVILKTDIKGLGYKNDIVNVKPGYGRNYLIPQSYAKLATSANISMRNEEIKQAAHKLEKVKQDAVELATKIGELTLTLTAKAGESGKIFGAVTPLQVADALKAQGFDIDRKRIGFSSEIRMLGEYKAVLDLHKEVQQEITLEVVSA</sequence>
<dbReference type="InterPro" id="IPR036935">
    <property type="entry name" value="Ribosomal_bL9_N_sf"/>
</dbReference>
<dbReference type="InterPro" id="IPR020070">
    <property type="entry name" value="Ribosomal_bL9_N"/>
</dbReference>